<feature type="region of interest" description="Disordered" evidence="4">
    <location>
        <begin position="1"/>
        <end position="20"/>
    </location>
</feature>
<comment type="caution">
    <text evidence="6">The sequence shown here is derived from an EMBL/GenBank/DDBJ whole genome shotgun (WGS) entry which is preliminary data.</text>
</comment>
<dbReference type="InterPro" id="IPR000524">
    <property type="entry name" value="Tscrpt_reg_HTH_GntR"/>
</dbReference>
<reference evidence="7" key="1">
    <citation type="submission" date="2020-12" db="EMBL/GenBank/DDBJ databases">
        <title>Hymenobacter sp.</title>
        <authorList>
            <person name="Kim M.K."/>
        </authorList>
    </citation>
    <scope>NUCLEOTIDE SEQUENCE [LARGE SCALE GENOMIC DNA]</scope>
    <source>
        <strain evidence="7">BT553</strain>
    </source>
</reference>
<keyword evidence="2" id="KW-0238">DNA-binding</keyword>
<dbReference type="InterPro" id="IPR008920">
    <property type="entry name" value="TF_FadR/GntR_C"/>
</dbReference>
<dbReference type="SUPFAM" id="SSF46785">
    <property type="entry name" value="Winged helix' DNA-binding domain"/>
    <property type="match status" value="1"/>
</dbReference>
<evidence type="ECO:0000256" key="4">
    <source>
        <dbReference type="SAM" id="MobiDB-lite"/>
    </source>
</evidence>
<dbReference type="InterPro" id="IPR011711">
    <property type="entry name" value="GntR_C"/>
</dbReference>
<dbReference type="PANTHER" id="PTHR43537:SF44">
    <property type="entry name" value="GNTR FAMILY REGULATORY PROTEIN"/>
    <property type="match status" value="1"/>
</dbReference>
<evidence type="ECO:0000256" key="2">
    <source>
        <dbReference type="ARBA" id="ARBA00023125"/>
    </source>
</evidence>
<gene>
    <name evidence="6" type="ORF">JAO74_17310</name>
</gene>
<evidence type="ECO:0000313" key="6">
    <source>
        <dbReference type="EMBL" id="MBJ6123541.1"/>
    </source>
</evidence>
<dbReference type="Pfam" id="PF00392">
    <property type="entry name" value="GntR"/>
    <property type="match status" value="1"/>
</dbReference>
<evidence type="ECO:0000256" key="1">
    <source>
        <dbReference type="ARBA" id="ARBA00023015"/>
    </source>
</evidence>
<feature type="compositionally biased region" description="Polar residues" evidence="4">
    <location>
        <begin position="1"/>
        <end position="10"/>
    </location>
</feature>
<dbReference type="EMBL" id="JAELXS010000015">
    <property type="protein sequence ID" value="MBJ6123541.1"/>
    <property type="molecule type" value="Genomic_DNA"/>
</dbReference>
<protein>
    <submittedName>
        <fullName evidence="6">FadR family transcriptional regulator</fullName>
    </submittedName>
</protein>
<dbReference type="SMART" id="SM00345">
    <property type="entry name" value="HTH_GNTR"/>
    <property type="match status" value="1"/>
</dbReference>
<dbReference type="Pfam" id="PF07729">
    <property type="entry name" value="FCD"/>
    <property type="match status" value="1"/>
</dbReference>
<name>A0ABS0XU23_9SPHN</name>
<evidence type="ECO:0000256" key="3">
    <source>
        <dbReference type="ARBA" id="ARBA00023163"/>
    </source>
</evidence>
<dbReference type="Proteomes" id="UP000640426">
    <property type="component" value="Unassembled WGS sequence"/>
</dbReference>
<dbReference type="SMART" id="SM00895">
    <property type="entry name" value="FCD"/>
    <property type="match status" value="1"/>
</dbReference>
<dbReference type="PROSITE" id="PS50949">
    <property type="entry name" value="HTH_GNTR"/>
    <property type="match status" value="1"/>
</dbReference>
<dbReference type="InterPro" id="IPR036388">
    <property type="entry name" value="WH-like_DNA-bd_sf"/>
</dbReference>
<evidence type="ECO:0000313" key="7">
    <source>
        <dbReference type="Proteomes" id="UP000640426"/>
    </source>
</evidence>
<dbReference type="Gene3D" id="1.10.10.10">
    <property type="entry name" value="Winged helix-like DNA-binding domain superfamily/Winged helix DNA-binding domain"/>
    <property type="match status" value="1"/>
</dbReference>
<dbReference type="Gene3D" id="1.20.120.530">
    <property type="entry name" value="GntR ligand-binding domain-like"/>
    <property type="match status" value="1"/>
</dbReference>
<evidence type="ECO:0000259" key="5">
    <source>
        <dbReference type="PROSITE" id="PS50949"/>
    </source>
</evidence>
<dbReference type="PANTHER" id="PTHR43537">
    <property type="entry name" value="TRANSCRIPTIONAL REGULATOR, GNTR FAMILY"/>
    <property type="match status" value="1"/>
</dbReference>
<dbReference type="SUPFAM" id="SSF48008">
    <property type="entry name" value="GntR ligand-binding domain-like"/>
    <property type="match status" value="1"/>
</dbReference>
<proteinExistence type="predicted"/>
<feature type="domain" description="HTH gntR-type" evidence="5">
    <location>
        <begin position="19"/>
        <end position="87"/>
    </location>
</feature>
<keyword evidence="1" id="KW-0805">Transcription regulation</keyword>
<organism evidence="6 7">
    <name type="scientific">Sphingomonas mollis</name>
    <dbReference type="NCBI Taxonomy" id="2795726"/>
    <lineage>
        <taxon>Bacteria</taxon>
        <taxon>Pseudomonadati</taxon>
        <taxon>Pseudomonadota</taxon>
        <taxon>Alphaproteobacteria</taxon>
        <taxon>Sphingomonadales</taxon>
        <taxon>Sphingomonadaceae</taxon>
        <taxon>Sphingomonas</taxon>
    </lineage>
</organism>
<dbReference type="InterPro" id="IPR036390">
    <property type="entry name" value="WH_DNA-bd_sf"/>
</dbReference>
<keyword evidence="3" id="KW-0804">Transcription</keyword>
<accession>A0ABS0XU23</accession>
<keyword evidence="7" id="KW-1185">Reference proteome</keyword>
<sequence>MDSAASSDTTPRFGPDRPSGIRGGIVHDLGVAIVSGQLPPGTALQSEERFSVESNVSRGAYREAIRVLAAKGLVHSRLKSSTRVNDRSRWSLLDLDVLGWMFESGPDTDFIRSIFELRSIVEPSAAALAAVRRDSRQLARMGHALEEMGEHGLLSVAGRAADKAFHLLILDATRNEPLMTLSSSIAAAIEWTTRFARDEQQQSRDPMPDHRAVYDAFINADAPRAREAMAMLIENAFADTGLMTE</sequence>